<name>A0A1X9ML38_9BACI</name>
<feature type="transmembrane region" description="Helical" evidence="1">
    <location>
        <begin position="206"/>
        <end position="231"/>
    </location>
</feature>
<dbReference type="RefSeq" id="WP_066157586.1">
    <property type="nucleotide sequence ID" value="NZ_CP020814.1"/>
</dbReference>
<dbReference type="InterPro" id="IPR003675">
    <property type="entry name" value="Rce1/LyrA-like_dom"/>
</dbReference>
<evidence type="ECO:0000259" key="2">
    <source>
        <dbReference type="Pfam" id="PF02517"/>
    </source>
</evidence>
<feature type="domain" description="CAAX prenyl protease 2/Lysostaphin resistance protein A-like" evidence="2">
    <location>
        <begin position="147"/>
        <end position="233"/>
    </location>
</feature>
<keyword evidence="1" id="KW-0812">Transmembrane</keyword>
<dbReference type="KEGG" id="bkw:BkAM31D_22950"/>
<protein>
    <submittedName>
        <fullName evidence="3">CAAX amino terminal protease self-immunity</fullName>
    </submittedName>
</protein>
<feature type="transmembrane region" description="Helical" evidence="1">
    <location>
        <begin position="6"/>
        <end position="22"/>
    </location>
</feature>
<reference evidence="3 4" key="1">
    <citation type="submission" date="2017-04" db="EMBL/GenBank/DDBJ databases">
        <title>Bacillus krulwichiae AM31D Genome sequencing and assembly.</title>
        <authorList>
            <person name="Krulwich T.A."/>
            <person name="Anastor L."/>
            <person name="Ehrlich R."/>
            <person name="Ehrlich G.D."/>
            <person name="Janto B."/>
        </authorList>
    </citation>
    <scope>NUCLEOTIDE SEQUENCE [LARGE SCALE GENOMIC DNA]</scope>
    <source>
        <strain evidence="3 4">AM31D</strain>
    </source>
</reference>
<dbReference type="GO" id="GO:0080120">
    <property type="term" value="P:CAAX-box protein maturation"/>
    <property type="evidence" value="ECO:0007669"/>
    <property type="project" value="UniProtKB-ARBA"/>
</dbReference>
<gene>
    <name evidence="3" type="ORF">BkAM31D_22950</name>
</gene>
<dbReference type="STRING" id="199441.BkAM31D_22950"/>
<evidence type="ECO:0000256" key="1">
    <source>
        <dbReference type="SAM" id="Phobius"/>
    </source>
</evidence>
<keyword evidence="1" id="KW-1133">Transmembrane helix</keyword>
<keyword evidence="4" id="KW-1185">Reference proteome</keyword>
<evidence type="ECO:0000313" key="4">
    <source>
        <dbReference type="Proteomes" id="UP000193006"/>
    </source>
</evidence>
<proteinExistence type="predicted"/>
<feature type="transmembrane region" description="Helical" evidence="1">
    <location>
        <begin position="42"/>
        <end position="62"/>
    </location>
</feature>
<keyword evidence="1" id="KW-0472">Membrane</keyword>
<dbReference type="EMBL" id="CP020814">
    <property type="protein sequence ID" value="ARK32491.1"/>
    <property type="molecule type" value="Genomic_DNA"/>
</dbReference>
<sequence length="241" mass="27714">MEFAIILLLIFLVIYEPVIGYFDYQKFKKNVKTHDQARRNYYLNSIIGLWIPTLYIFLIVVFTDLTFAEIGLTLPSINTEPLGAVVTYSVVGLACLYYVGILYYFIGYQVSSKIRASFMRAKEKEYEKTEFQEILPQTKEEKKLWNYVSLTAGVTEEVIYRGFLLFALPFLFPQLSIWLVILLASLLFGLAHTYQGWLIGVFRTMVFGVFFSILFIALGSILPLIVLHVLIDYVAKLGDTT</sequence>
<keyword evidence="3" id="KW-0378">Hydrolase</keyword>
<dbReference type="GO" id="GO:0004175">
    <property type="term" value="F:endopeptidase activity"/>
    <property type="evidence" value="ECO:0007669"/>
    <property type="project" value="UniProtKB-ARBA"/>
</dbReference>
<keyword evidence="3" id="KW-0645">Protease</keyword>
<organism evidence="3 4">
    <name type="scientific">Halalkalibacter krulwichiae</name>
    <dbReference type="NCBI Taxonomy" id="199441"/>
    <lineage>
        <taxon>Bacteria</taxon>
        <taxon>Bacillati</taxon>
        <taxon>Bacillota</taxon>
        <taxon>Bacilli</taxon>
        <taxon>Bacillales</taxon>
        <taxon>Bacillaceae</taxon>
        <taxon>Halalkalibacter</taxon>
    </lineage>
</organism>
<dbReference type="Pfam" id="PF02517">
    <property type="entry name" value="Rce1-like"/>
    <property type="match status" value="1"/>
</dbReference>
<dbReference type="Proteomes" id="UP000193006">
    <property type="component" value="Chromosome"/>
</dbReference>
<dbReference type="AlphaFoldDB" id="A0A1X9ML38"/>
<feature type="transmembrane region" description="Helical" evidence="1">
    <location>
        <begin position="82"/>
        <end position="106"/>
    </location>
</feature>
<accession>A0A1X9ML38</accession>
<evidence type="ECO:0000313" key="3">
    <source>
        <dbReference type="EMBL" id="ARK32491.1"/>
    </source>
</evidence>
<feature type="transmembrane region" description="Helical" evidence="1">
    <location>
        <begin position="175"/>
        <end position="194"/>
    </location>
</feature>
<dbReference type="GO" id="GO:0006508">
    <property type="term" value="P:proteolysis"/>
    <property type="evidence" value="ECO:0007669"/>
    <property type="project" value="UniProtKB-KW"/>
</dbReference>